<gene>
    <name evidence="1" type="ORF">A3C70_01010</name>
</gene>
<accession>A0A1G2TFC6</accession>
<protein>
    <submittedName>
        <fullName evidence="1">Uncharacterized protein</fullName>
    </submittedName>
</protein>
<proteinExistence type="predicted"/>
<organism evidence="1 2">
    <name type="scientific">Candidatus Zambryskibacteria bacterium RIFCSPHIGHO2_02_FULL_43_14</name>
    <dbReference type="NCBI Taxonomy" id="1802748"/>
    <lineage>
        <taxon>Bacteria</taxon>
        <taxon>Candidatus Zambryskiibacteriota</taxon>
    </lineage>
</organism>
<dbReference type="AlphaFoldDB" id="A0A1G2TFC6"/>
<evidence type="ECO:0000313" key="1">
    <source>
        <dbReference type="EMBL" id="OHA95986.1"/>
    </source>
</evidence>
<reference evidence="1 2" key="1">
    <citation type="journal article" date="2016" name="Nat. Commun.">
        <title>Thousands of microbial genomes shed light on interconnected biogeochemical processes in an aquifer system.</title>
        <authorList>
            <person name="Anantharaman K."/>
            <person name="Brown C.T."/>
            <person name="Hug L.A."/>
            <person name="Sharon I."/>
            <person name="Castelle C.J."/>
            <person name="Probst A.J."/>
            <person name="Thomas B.C."/>
            <person name="Singh A."/>
            <person name="Wilkins M.J."/>
            <person name="Karaoz U."/>
            <person name="Brodie E.L."/>
            <person name="Williams K.H."/>
            <person name="Hubbard S.S."/>
            <person name="Banfield J.F."/>
        </authorList>
    </citation>
    <scope>NUCLEOTIDE SEQUENCE [LARGE SCALE GENOMIC DNA]</scope>
</reference>
<name>A0A1G2TFC6_9BACT</name>
<comment type="caution">
    <text evidence="1">The sequence shown here is derived from an EMBL/GenBank/DDBJ whole genome shotgun (WGS) entry which is preliminary data.</text>
</comment>
<dbReference type="EMBL" id="MHVR01000013">
    <property type="protein sequence ID" value="OHA95986.1"/>
    <property type="molecule type" value="Genomic_DNA"/>
</dbReference>
<dbReference type="Proteomes" id="UP000178175">
    <property type="component" value="Unassembled WGS sequence"/>
</dbReference>
<evidence type="ECO:0000313" key="2">
    <source>
        <dbReference type="Proteomes" id="UP000178175"/>
    </source>
</evidence>
<sequence>MSNIAIKISPSSKGKKLLVEIDANKLERLASNLGLYNPDFIKSVESAERDFRAGRSRTLTSLRKLRSA</sequence>